<reference evidence="1 2" key="1">
    <citation type="submission" date="2020-02" db="EMBL/GenBank/DDBJ databases">
        <authorList>
            <person name="Ma Q."/>
            <person name="Huang Y."/>
            <person name="Song X."/>
            <person name="Pei D."/>
        </authorList>
    </citation>
    <scope>NUCLEOTIDE SEQUENCE [LARGE SCALE GENOMIC DNA]</scope>
    <source>
        <strain evidence="1">Sxm20200214</strain>
        <tissue evidence="1">Leaf</tissue>
    </source>
</reference>
<dbReference type="AlphaFoldDB" id="A0A8X7SKH8"/>
<protein>
    <submittedName>
        <fullName evidence="1">Uncharacterized protein</fullName>
    </submittedName>
</protein>
<proteinExistence type="predicted"/>
<dbReference type="Proteomes" id="UP000886595">
    <property type="component" value="Unassembled WGS sequence"/>
</dbReference>
<comment type="caution">
    <text evidence="1">The sequence shown here is derived from an EMBL/GenBank/DDBJ whole genome shotgun (WGS) entry which is preliminary data.</text>
</comment>
<name>A0A8X7SKH8_BRACI</name>
<dbReference type="EMBL" id="JAAMPC010000006">
    <property type="protein sequence ID" value="KAG2307465.1"/>
    <property type="molecule type" value="Genomic_DNA"/>
</dbReference>
<sequence>MQELLWNSKSIEAREEEVPRESIKRLCNIDFNGNLGTNVNIVAFVVEERKPEEKKCVIPLTTSSPTVSQAALKKLEHLSSLSRSHSVIQKATKPFMKGGNSRRRVNWPQY</sequence>
<accession>A0A8X7SKH8</accession>
<organism evidence="1 2">
    <name type="scientific">Brassica carinata</name>
    <name type="common">Ethiopian mustard</name>
    <name type="synonym">Abyssinian cabbage</name>
    <dbReference type="NCBI Taxonomy" id="52824"/>
    <lineage>
        <taxon>Eukaryota</taxon>
        <taxon>Viridiplantae</taxon>
        <taxon>Streptophyta</taxon>
        <taxon>Embryophyta</taxon>
        <taxon>Tracheophyta</taxon>
        <taxon>Spermatophyta</taxon>
        <taxon>Magnoliopsida</taxon>
        <taxon>eudicotyledons</taxon>
        <taxon>Gunneridae</taxon>
        <taxon>Pentapetalae</taxon>
        <taxon>rosids</taxon>
        <taxon>malvids</taxon>
        <taxon>Brassicales</taxon>
        <taxon>Brassicaceae</taxon>
        <taxon>Brassiceae</taxon>
        <taxon>Brassica</taxon>
    </lineage>
</organism>
<keyword evidence="2" id="KW-1185">Reference proteome</keyword>
<evidence type="ECO:0000313" key="1">
    <source>
        <dbReference type="EMBL" id="KAG2307465.1"/>
    </source>
</evidence>
<gene>
    <name evidence="1" type="ORF">Bca52824_027213</name>
</gene>
<evidence type="ECO:0000313" key="2">
    <source>
        <dbReference type="Proteomes" id="UP000886595"/>
    </source>
</evidence>